<evidence type="ECO:0000256" key="2">
    <source>
        <dbReference type="ARBA" id="ARBA00022450"/>
    </source>
</evidence>
<proteinExistence type="predicted"/>
<dbReference type="InterPro" id="IPR029058">
    <property type="entry name" value="AB_hydrolase_fold"/>
</dbReference>
<dbReference type="GO" id="GO:0031177">
    <property type="term" value="F:phosphopantetheine binding"/>
    <property type="evidence" value="ECO:0007669"/>
    <property type="project" value="InterPro"/>
</dbReference>
<dbReference type="InterPro" id="IPR018201">
    <property type="entry name" value="Ketoacyl_synth_AS"/>
</dbReference>
<dbReference type="InterPro" id="IPR014031">
    <property type="entry name" value="Ketoacyl_synth_C"/>
</dbReference>
<feature type="region of interest" description="Disordered" evidence="8">
    <location>
        <begin position="1851"/>
        <end position="1872"/>
    </location>
</feature>
<feature type="domain" description="Carrier" evidence="9">
    <location>
        <begin position="1871"/>
        <end position="1948"/>
    </location>
</feature>
<dbReference type="Pfam" id="PF00975">
    <property type="entry name" value="Thioesterase"/>
    <property type="match status" value="1"/>
</dbReference>
<dbReference type="InterPro" id="IPR050091">
    <property type="entry name" value="PKS_NRPS_Biosynth_Enz"/>
</dbReference>
<dbReference type="SUPFAM" id="SSF53474">
    <property type="entry name" value="alpha/beta-Hydrolases"/>
    <property type="match status" value="1"/>
</dbReference>
<protein>
    <recommendedName>
        <fullName evidence="14">Polyketide synthase</fullName>
    </recommendedName>
</protein>
<dbReference type="InterPro" id="IPR016035">
    <property type="entry name" value="Acyl_Trfase/lysoPLipase"/>
</dbReference>
<evidence type="ECO:0000256" key="3">
    <source>
        <dbReference type="ARBA" id="ARBA00022553"/>
    </source>
</evidence>
<dbReference type="SUPFAM" id="SSF47336">
    <property type="entry name" value="ACP-like"/>
    <property type="match status" value="2"/>
</dbReference>
<dbReference type="GO" id="GO:0004315">
    <property type="term" value="F:3-oxoacyl-[acyl-carrier-protein] synthase activity"/>
    <property type="evidence" value="ECO:0007669"/>
    <property type="project" value="InterPro"/>
</dbReference>
<gene>
    <name evidence="12" type="ORF">BDV37DRAFT_279703</name>
</gene>
<sequence>MTIKELIHRLNWAPAELSPEPLKFRRVVFVGADNEEESDKLSIYQAQLADEGYTTVIVSHATEIVPWLTPDTIVVHIPHAVREKSGVYETVTRSCTSLIAVAQIMYHHSQANRNGTSKLFSLISRDFGTSDLGYAPLYGLARAMKMKMLGIFGGLFDEDQGRFPLSAFKYAQGFDVVRVVQGIAQTASLQAFQDEVGDQGQLQLKGNSTYLVTGGTRGVGLEIATWLGEQGARHILLLSRRGLIPALDTNENNADHERLVSQIAKLKNLGVSVHVLSIDLSKPEAEALLGQAIDELDIPPIRGVVHAAGIAGYHTLHCCSPSDVADVLAPKVRGSLTLDALFPPGTLDFFVLMSSVGQLVGFPGQLSYAPANAFLDGLAAHRRRQGDKSMSILWTCWRGVGLMAQNKSATRMLTKGMAARGIMDVSKCEALYAFSRVVSLETDHVAVVRVLKLEPDEPLRHPVLKDITPRKQEKQSTATAYKSYPEHAVAVVGLACRTAAGDTVDDLWKSIETGRSMAREIDVTRFPEVVSDGKMWGNFMTDIESFDHQFFKKSKREAAALDPHQRVLLETTYHALESASCFGGSQQQEAETHDKSRETEITSCFIGMNAPDYPLNLACHPASPYTGFGMLRSFVAGRLSHHFGWTGPSQTIDTACSSAMVAIHQACRAIQAGECTRAVAGGVNLITNMVLHNAMRVGGFLNETGACKTFDARADGYCRGEAVGVVVLKPLAKALKDGDHIHGVILATGNNQNINSTSITNPAIESQMALYRDVLDRAGINPEEVSYIEAHGTGTRVGDPIEVEGIRKILGGKERQSTLYVGAVKPNIGHSEGASGVVSLIKILLMMKYGKIPGQAQFQTLNPNISALEPDMMAIPKSMRDWCDGLRLAVVNSYGASGNNAAAVVAPPPPTPPLLPSSIGSGAHSPSISAWPVFISAASKASLSAYCRKLQIQIQQGSLVPETSSHLAFALATKQNRKLQHVFSTTATSLNDLQTQLSEPERHTTSQGPKPIVLLFSGQNGNNIPSAKPLYDSSLLFRTHLHRCEEVMQSLGLPSLFPVILQGSEGDGDFILRHATMFAIQYSCGKSWIDSGVKPDAICGHSFGEWAALAVSGAITLEAGMRLVTGIYSRAAIIQEVWGDDPGSMIAIEADLVGTDTTPTEHLAPFHKKHPDAKLDIACYNGPNNFVVAGSTAHIDLLESYLNERKSNSEKLRFKVLRGMHAYHSSMADSIVEKSAQLSASIPFQTPVFPFESCHKQSWTGPGSNVIARNTRGTVYFGPAISRIVNRLGPCTFLEAGFGGPIIAMAQNALPQPQTQSQHTFVPINGKTPVQSLANAIVTLWKNGQTSAQFWLFHRSEQSSFVPVALPPYQFEKHSHWLEYTHLTGNRGGKTNEQELTQSEMCSHCLKDIDRFTYISQDKSQSQCMGKSVFKVDMRSRRYQDLVKGHVVVGSPICPAAMYLELASHAVILLHKDQGAANIPEIVADAVKIKAPLGLDMQRSVRLTLTEKSQGMWDFELFSTKNGKSISHATGSIAVRNSSISSVHEEQDKKDKWVRITELLETDTNTDALRGTMVYKVFRKMAIYSAAYQGLRYLAGKGTECAGDITVPVGDLNAIARAPNNGISDPIVVDTFLQVPGACIHSLRATDEIEAGNISYICTGIDAVGPLNGLRASGKYRVYTKIVREDNREAILDVFSFDTQTGNIIWFAKGLKFSKAPRSSLAKVLAGANPGMEFNNLVGSSNAAAQPFPPKIPYQVTSAAHREKFSKDENRSASVLSEVQKVLSQSLDVPVEEVTNQALLEELGVDSLVGSEVLANLRNRFKIQISSEDLTTAKKVVCLCELILSRVDGEASSDVDSEDQDPDPIYKTGDDGTPTWQKTVFQTLGQSLEIPTTDIQMDSKLEDLGADSLIAAEIIGNLNNALGLDISPTEFSSMADVASLCEYVAVNGGDPLVQTPTTSLSSLSNTRCTSRDDLSMALVTAATAPIESNKSTLTKGLTVSIHTVFQQIRCSFDTYANDTKFTGYWDRVYPSQLGAVTAFIMEAFEKLGCPIRDFNPGEKLPNLQGTLPKYRRETRRLWHILEEVRLVEKAGDDFLRGPVLLGSTSSGQELITGLISDFPQYASTHGLLGLLGPHLAECLTGRSDPVPLLFGSDKGRGLLNDFYANAPDLLAATKLLCDFMSAAIHSKASNGEPFHVLEVGGGTGGTTKHLLPMLQATGVPFKYTFTELSVSLLARAKKTTFKGIAGVEFRKLNIEDDPPEDLLGRYHVVVSSNCVHATRNLRHSLVNMRKLVRPDDGCVALVELTQKLAWYDLVWGLLDGWWLFDDGRKYALQSPWAWERVMLDAGFTHVDWSESASHESRSVRVICGMVAEPESACPAKATSMLLHRPTFDSGDRSLFLIPDGFGSGVVFSALAPLLSPVEHVPVYTLSSPFLKCKPDSNQVPTTEELAAIYVTEIKRRQPEGPYMIGGYSVGGVLAFEAARQLLEDGNEVKKMFLIDTACPTFASCMPDALVDFLDSINRFSMMDEDETRENKRGSPLTSDHFTLARQQLLMYRVSKLPGQKIPQVVLFSAREGVNKQDEVPLPEVLPEEQRLVNWFLNDRADDELFEWDKVVENIRVIPADGNHFSMMRPPLINGWGSELARLLRA</sequence>
<dbReference type="Gene3D" id="3.10.129.110">
    <property type="entry name" value="Polyketide synthase dehydratase"/>
    <property type="match status" value="1"/>
</dbReference>
<dbReference type="InterPro" id="IPR049900">
    <property type="entry name" value="PKS_mFAS_DH"/>
</dbReference>
<evidence type="ECO:0008006" key="14">
    <source>
        <dbReference type="Google" id="ProtNLM"/>
    </source>
</evidence>
<feature type="domain" description="Ketosynthase family 3 (KS3)" evidence="10">
    <location>
        <begin position="486"/>
        <end position="907"/>
    </location>
</feature>
<keyword evidence="5" id="KW-0511">Multifunctional enzyme</keyword>
<feature type="active site" description="Proton donor; for dehydratase activity" evidence="7">
    <location>
        <position position="1630"/>
    </location>
</feature>
<dbReference type="InterPro" id="IPR036736">
    <property type="entry name" value="ACP-like_sf"/>
</dbReference>
<dbReference type="InterPro" id="IPR006162">
    <property type="entry name" value="Ppantetheine_attach_site"/>
</dbReference>
<dbReference type="RefSeq" id="XP_031944852.1">
    <property type="nucleotide sequence ID" value="XM_032086384.1"/>
</dbReference>
<dbReference type="Pfam" id="PF08659">
    <property type="entry name" value="KR"/>
    <property type="match status" value="1"/>
</dbReference>
<dbReference type="SMART" id="SM00825">
    <property type="entry name" value="PKS_KS"/>
    <property type="match status" value="1"/>
</dbReference>
<evidence type="ECO:0000259" key="11">
    <source>
        <dbReference type="PROSITE" id="PS52019"/>
    </source>
</evidence>
<dbReference type="PROSITE" id="PS00606">
    <property type="entry name" value="KS3_1"/>
    <property type="match status" value="1"/>
</dbReference>
<feature type="region of interest" description="N-terminal hotdog fold" evidence="7">
    <location>
        <begin position="1412"/>
        <end position="1540"/>
    </location>
</feature>
<dbReference type="SMART" id="SM00827">
    <property type="entry name" value="PKS_AT"/>
    <property type="match status" value="1"/>
</dbReference>
<dbReference type="SUPFAM" id="SSF52151">
    <property type="entry name" value="FabD/lysophospholipase-like"/>
    <property type="match status" value="1"/>
</dbReference>
<dbReference type="SUPFAM" id="SSF55048">
    <property type="entry name" value="Probable ACP-binding domain of malonyl-CoA ACP transacylase"/>
    <property type="match status" value="1"/>
</dbReference>
<dbReference type="InterPro" id="IPR001227">
    <property type="entry name" value="Ac_transferase_dom_sf"/>
</dbReference>
<evidence type="ECO:0000313" key="13">
    <source>
        <dbReference type="Proteomes" id="UP000325579"/>
    </source>
</evidence>
<dbReference type="InterPro" id="IPR042104">
    <property type="entry name" value="PKS_dehydratase_sf"/>
</dbReference>
<dbReference type="Gene3D" id="3.40.50.150">
    <property type="entry name" value="Vaccinia Virus protein VP39"/>
    <property type="match status" value="1"/>
</dbReference>
<comment type="pathway">
    <text evidence="1">Secondary metabolite biosynthesis.</text>
</comment>
<dbReference type="Pfam" id="PF08242">
    <property type="entry name" value="Methyltransf_12"/>
    <property type="match status" value="1"/>
</dbReference>
<dbReference type="Proteomes" id="UP000325579">
    <property type="component" value="Unassembled WGS sequence"/>
</dbReference>
<dbReference type="InterPro" id="IPR014043">
    <property type="entry name" value="Acyl_transferase_dom"/>
</dbReference>
<dbReference type="CDD" id="cd00833">
    <property type="entry name" value="PKS"/>
    <property type="match status" value="1"/>
</dbReference>
<evidence type="ECO:0000256" key="1">
    <source>
        <dbReference type="ARBA" id="ARBA00005179"/>
    </source>
</evidence>
<dbReference type="InterPro" id="IPR001031">
    <property type="entry name" value="Thioesterase"/>
</dbReference>
<dbReference type="Gene3D" id="3.40.50.1820">
    <property type="entry name" value="alpha/beta hydrolase"/>
    <property type="match status" value="1"/>
</dbReference>
<dbReference type="InterPro" id="IPR016039">
    <property type="entry name" value="Thiolase-like"/>
</dbReference>
<dbReference type="OrthoDB" id="429813at2759"/>
<dbReference type="GeneID" id="43671075"/>
<accession>A0A5N7DNF1</accession>
<organism evidence="12 13">
    <name type="scientific">Aspergillus pseudonomiae</name>
    <dbReference type="NCBI Taxonomy" id="1506151"/>
    <lineage>
        <taxon>Eukaryota</taxon>
        <taxon>Fungi</taxon>
        <taxon>Dikarya</taxon>
        <taxon>Ascomycota</taxon>
        <taxon>Pezizomycotina</taxon>
        <taxon>Eurotiomycetes</taxon>
        <taxon>Eurotiomycetidae</taxon>
        <taxon>Eurotiales</taxon>
        <taxon>Aspergillaceae</taxon>
        <taxon>Aspergillus</taxon>
        <taxon>Aspergillus subgen. Circumdati</taxon>
    </lineage>
</organism>
<dbReference type="Pfam" id="PF18558">
    <property type="entry name" value="HTH_51"/>
    <property type="match status" value="1"/>
</dbReference>
<dbReference type="Gene3D" id="3.40.366.10">
    <property type="entry name" value="Malonyl-Coenzyme A Acyl Carrier Protein, domain 2"/>
    <property type="match status" value="1"/>
</dbReference>
<dbReference type="SMART" id="SM01294">
    <property type="entry name" value="PKS_PP_betabranch"/>
    <property type="match status" value="1"/>
</dbReference>
<dbReference type="SUPFAM" id="SSF53335">
    <property type="entry name" value="S-adenosyl-L-methionine-dependent methyltransferases"/>
    <property type="match status" value="1"/>
</dbReference>
<dbReference type="Gene3D" id="3.30.70.3290">
    <property type="match status" value="1"/>
</dbReference>
<dbReference type="Gene3D" id="3.40.47.10">
    <property type="match status" value="1"/>
</dbReference>
<evidence type="ECO:0000256" key="4">
    <source>
        <dbReference type="ARBA" id="ARBA00022679"/>
    </source>
</evidence>
<dbReference type="PROSITE" id="PS52004">
    <property type="entry name" value="KS3_2"/>
    <property type="match status" value="1"/>
</dbReference>
<dbReference type="SMART" id="SM00823">
    <property type="entry name" value="PKS_PP"/>
    <property type="match status" value="2"/>
</dbReference>
<evidence type="ECO:0000259" key="9">
    <source>
        <dbReference type="PROSITE" id="PS50075"/>
    </source>
</evidence>
<dbReference type="InterPro" id="IPR016036">
    <property type="entry name" value="Malonyl_transacylase_ACP-bd"/>
</dbReference>
<dbReference type="GO" id="GO:0004312">
    <property type="term" value="F:fatty acid synthase activity"/>
    <property type="evidence" value="ECO:0007669"/>
    <property type="project" value="TreeGrafter"/>
</dbReference>
<feature type="domain" description="PKS/mFAS DH" evidence="11">
    <location>
        <begin position="1412"/>
        <end position="1722"/>
    </location>
</feature>
<dbReference type="Gene3D" id="1.10.1200.10">
    <property type="entry name" value="ACP-like"/>
    <property type="match status" value="2"/>
</dbReference>
<evidence type="ECO:0000259" key="10">
    <source>
        <dbReference type="PROSITE" id="PS52004"/>
    </source>
</evidence>
<keyword evidence="2" id="KW-0596">Phosphopantetheine</keyword>
<dbReference type="InterPro" id="IPR009081">
    <property type="entry name" value="PP-bd_ACP"/>
</dbReference>
<evidence type="ECO:0000313" key="12">
    <source>
        <dbReference type="EMBL" id="KAE8407533.1"/>
    </source>
</evidence>
<keyword evidence="3" id="KW-0597">Phosphoprotein</keyword>
<dbReference type="PROSITE" id="PS50075">
    <property type="entry name" value="CARRIER"/>
    <property type="match status" value="2"/>
</dbReference>
<dbReference type="Pfam" id="PF02801">
    <property type="entry name" value="Ketoacyl-synt_C"/>
    <property type="match status" value="1"/>
</dbReference>
<dbReference type="InterPro" id="IPR020806">
    <property type="entry name" value="PKS_PP-bd"/>
</dbReference>
<evidence type="ECO:0000256" key="6">
    <source>
        <dbReference type="ARBA" id="ARBA00023315"/>
    </source>
</evidence>
<dbReference type="InterPro" id="IPR057326">
    <property type="entry name" value="KR_dom"/>
</dbReference>
<dbReference type="PROSITE" id="PS52019">
    <property type="entry name" value="PKS_MFAS_DH"/>
    <property type="match status" value="1"/>
</dbReference>
<dbReference type="Pfam" id="PF00550">
    <property type="entry name" value="PP-binding"/>
    <property type="match status" value="2"/>
</dbReference>
<dbReference type="GO" id="GO:0044550">
    <property type="term" value="P:secondary metabolite biosynthetic process"/>
    <property type="evidence" value="ECO:0007669"/>
    <property type="project" value="TreeGrafter"/>
</dbReference>
<keyword evidence="4" id="KW-0808">Transferase</keyword>
<evidence type="ECO:0000256" key="7">
    <source>
        <dbReference type="PROSITE-ProRule" id="PRU01363"/>
    </source>
</evidence>
<dbReference type="InterPro" id="IPR036291">
    <property type="entry name" value="NAD(P)-bd_dom_sf"/>
</dbReference>
<dbReference type="Pfam" id="PF21089">
    <property type="entry name" value="PKS_DH_N"/>
    <property type="match status" value="1"/>
</dbReference>
<dbReference type="EMBL" id="ML736747">
    <property type="protein sequence ID" value="KAE8407533.1"/>
    <property type="molecule type" value="Genomic_DNA"/>
</dbReference>
<evidence type="ECO:0000256" key="5">
    <source>
        <dbReference type="ARBA" id="ARBA00023268"/>
    </source>
</evidence>
<feature type="compositionally biased region" description="Acidic residues" evidence="8">
    <location>
        <begin position="1851"/>
        <end position="1862"/>
    </location>
</feature>
<keyword evidence="13" id="KW-1185">Reference proteome</keyword>
<dbReference type="InterPro" id="IPR041068">
    <property type="entry name" value="HTH_51"/>
</dbReference>
<feature type="region of interest" description="C-terminal hotdog fold" evidence="7">
    <location>
        <begin position="1564"/>
        <end position="1722"/>
    </location>
</feature>
<dbReference type="InterPro" id="IPR049552">
    <property type="entry name" value="PKS_DH_N"/>
</dbReference>
<dbReference type="SUPFAM" id="SSF53901">
    <property type="entry name" value="Thiolase-like"/>
    <property type="match status" value="1"/>
</dbReference>
<feature type="domain" description="Carrier" evidence="9">
    <location>
        <begin position="1773"/>
        <end position="1847"/>
    </location>
</feature>
<name>A0A5N7DNF1_9EURO</name>
<feature type="active site" description="Proton acceptor; for dehydratase activity" evidence="7">
    <location>
        <position position="1446"/>
    </location>
</feature>
<dbReference type="SUPFAM" id="SSF51735">
    <property type="entry name" value="NAD(P)-binding Rossmann-fold domains"/>
    <property type="match status" value="2"/>
</dbReference>
<dbReference type="InterPro" id="IPR013217">
    <property type="entry name" value="Methyltransf_12"/>
</dbReference>
<dbReference type="Pfam" id="PF00109">
    <property type="entry name" value="ketoacyl-synt"/>
    <property type="match status" value="1"/>
</dbReference>
<dbReference type="SMART" id="SM00822">
    <property type="entry name" value="PKS_KR"/>
    <property type="match status" value="1"/>
</dbReference>
<dbReference type="InterPro" id="IPR014030">
    <property type="entry name" value="Ketoacyl_synth_N"/>
</dbReference>
<reference evidence="12 13" key="1">
    <citation type="submission" date="2019-04" db="EMBL/GenBank/DDBJ databases">
        <authorList>
            <consortium name="DOE Joint Genome Institute"/>
            <person name="Mondo S."/>
            <person name="Kjaerbolling I."/>
            <person name="Vesth T."/>
            <person name="Frisvad J.C."/>
            <person name="Nybo J.L."/>
            <person name="Theobald S."/>
            <person name="Kildgaard S."/>
            <person name="Isbrandt T."/>
            <person name="Kuo A."/>
            <person name="Sato A."/>
            <person name="Lyhne E.K."/>
            <person name="Kogle M.E."/>
            <person name="Wiebenga A."/>
            <person name="Kun R.S."/>
            <person name="Lubbers R.J."/>
            <person name="Makela M.R."/>
            <person name="Barry K."/>
            <person name="Chovatia M."/>
            <person name="Clum A."/>
            <person name="Daum C."/>
            <person name="Haridas S."/>
            <person name="He G."/>
            <person name="LaButti K."/>
            <person name="Lipzen A."/>
            <person name="Riley R."/>
            <person name="Salamov A."/>
            <person name="Simmons B.A."/>
            <person name="Magnuson J.K."/>
            <person name="Henrissat B."/>
            <person name="Mortensen U.H."/>
            <person name="Larsen T.O."/>
            <person name="Devries R.P."/>
            <person name="Grigoriev I.V."/>
            <person name="Machida M."/>
            <person name="Baker S.E."/>
            <person name="Andersen M.R."/>
            <person name="Cantor M.N."/>
            <person name="Hua S.X."/>
        </authorList>
    </citation>
    <scope>NUCLEOTIDE SEQUENCE [LARGE SCALE GENOMIC DNA]</scope>
    <source>
        <strain evidence="12 13">CBS 119388</strain>
    </source>
</reference>
<dbReference type="PANTHER" id="PTHR43775">
    <property type="entry name" value="FATTY ACID SYNTHASE"/>
    <property type="match status" value="1"/>
</dbReference>
<dbReference type="InterPro" id="IPR020841">
    <property type="entry name" value="PKS_Beta-ketoAc_synthase_dom"/>
</dbReference>
<dbReference type="Gene3D" id="3.40.50.720">
    <property type="entry name" value="NAD(P)-binding Rossmann-like Domain"/>
    <property type="match status" value="1"/>
</dbReference>
<dbReference type="PROSITE" id="PS00012">
    <property type="entry name" value="PHOSPHOPANTETHEINE"/>
    <property type="match status" value="1"/>
</dbReference>
<dbReference type="Pfam" id="PF00698">
    <property type="entry name" value="Acyl_transf_1"/>
    <property type="match status" value="1"/>
</dbReference>
<dbReference type="PANTHER" id="PTHR43775:SF21">
    <property type="entry name" value="NON-REDUCING POLYKETIDE SYNTHASE AUSA-RELATED"/>
    <property type="match status" value="1"/>
</dbReference>
<evidence type="ECO:0000256" key="8">
    <source>
        <dbReference type="SAM" id="MobiDB-lite"/>
    </source>
</evidence>
<dbReference type="CDD" id="cd05274">
    <property type="entry name" value="KR_FAS_SDR_x"/>
    <property type="match status" value="1"/>
</dbReference>
<dbReference type="GO" id="GO:0006633">
    <property type="term" value="P:fatty acid biosynthetic process"/>
    <property type="evidence" value="ECO:0007669"/>
    <property type="project" value="InterPro"/>
</dbReference>
<keyword evidence="6" id="KW-0012">Acyltransferase</keyword>
<dbReference type="InterPro" id="IPR013968">
    <property type="entry name" value="PKS_KR"/>
</dbReference>
<dbReference type="InterPro" id="IPR029063">
    <property type="entry name" value="SAM-dependent_MTases_sf"/>
</dbReference>